<evidence type="ECO:0000256" key="7">
    <source>
        <dbReference type="ARBA" id="ARBA00022967"/>
    </source>
</evidence>
<evidence type="ECO:0000256" key="8">
    <source>
        <dbReference type="ARBA" id="ARBA00022982"/>
    </source>
</evidence>
<dbReference type="PROSITE" id="PS51257">
    <property type="entry name" value="PROKAR_LIPOPROTEIN"/>
    <property type="match status" value="1"/>
</dbReference>
<comment type="cofactor">
    <cofactor evidence="15">
        <name>Cu cation</name>
        <dbReference type="ChEBI" id="CHEBI:23378"/>
    </cofactor>
    <text evidence="15">Binds a copper A center.</text>
</comment>
<keyword evidence="10 15" id="KW-0186">Copper</keyword>
<comment type="subcellular location">
    <subcellularLocation>
        <location evidence="14">Cell membrane</location>
        <topology evidence="14">Multi-pass membrane protein</topology>
    </subcellularLocation>
    <subcellularLocation>
        <location evidence="1">Membrane</location>
        <topology evidence="1">Multi-pass membrane protein</topology>
    </subcellularLocation>
</comment>
<dbReference type="SUPFAM" id="SSF49503">
    <property type="entry name" value="Cupredoxins"/>
    <property type="match status" value="1"/>
</dbReference>
<dbReference type="PRINTS" id="PR01166">
    <property type="entry name" value="CYCOXIDASEII"/>
</dbReference>
<keyword evidence="7" id="KW-1278">Translocase</keyword>
<protein>
    <recommendedName>
        <fullName evidence="15">Cytochrome c oxidase subunit 2</fullName>
        <ecNumber evidence="15">7.1.1.9</ecNumber>
    </recommendedName>
</protein>
<dbReference type="PROSITE" id="PS50857">
    <property type="entry name" value="COX2_CUA"/>
    <property type="match status" value="1"/>
</dbReference>
<evidence type="ECO:0000256" key="3">
    <source>
        <dbReference type="ARBA" id="ARBA00022448"/>
    </source>
</evidence>
<dbReference type="InterPro" id="IPR001505">
    <property type="entry name" value="Copper_CuA"/>
</dbReference>
<evidence type="ECO:0000256" key="2">
    <source>
        <dbReference type="ARBA" id="ARBA00007866"/>
    </source>
</evidence>
<evidence type="ECO:0000256" key="6">
    <source>
        <dbReference type="ARBA" id="ARBA00022723"/>
    </source>
</evidence>
<sequence>MKKLVLIPIFLLLTGCEITVLNPNSETGNDQAFLIVFSFALMMIVMTVVVLLFARFVWKYRETDKNRGTIPDDVKGNKKLEITWTVLPVLLLVVLAVPTVAITYEQSPDKSVETQEKATHVEVTAQQFAWTFTYENGKETINQLVIPEGETIVFHLKSKDVIHSFWVPELAGKTDVLPNKELIYEIKDAEIGTYAGKCAEFCGTQHAKMRFTTKVVSEESYNQWLKK</sequence>
<evidence type="ECO:0000256" key="9">
    <source>
        <dbReference type="ARBA" id="ARBA00022989"/>
    </source>
</evidence>
<comment type="caution">
    <text evidence="19">The sequence shown here is derived from an EMBL/GenBank/DDBJ whole genome shotgun (WGS) entry which is preliminary data.</text>
</comment>
<dbReference type="PROSITE" id="PS50999">
    <property type="entry name" value="COX2_TM"/>
    <property type="match status" value="1"/>
</dbReference>
<evidence type="ECO:0000256" key="15">
    <source>
        <dbReference type="RuleBase" id="RU004024"/>
    </source>
</evidence>
<keyword evidence="4 14" id="KW-0679">Respiratory chain</keyword>
<evidence type="ECO:0000256" key="5">
    <source>
        <dbReference type="ARBA" id="ARBA00022692"/>
    </source>
</evidence>
<gene>
    <name evidence="19" type="ORF">J2Z82_001846</name>
</gene>
<dbReference type="PROSITE" id="PS00078">
    <property type="entry name" value="COX2"/>
    <property type="match status" value="1"/>
</dbReference>
<evidence type="ECO:0000256" key="11">
    <source>
        <dbReference type="ARBA" id="ARBA00023136"/>
    </source>
</evidence>
<feature type="domain" description="Cytochrome oxidase subunit II transmembrane region profile" evidence="18">
    <location>
        <begin position="12"/>
        <end position="110"/>
    </location>
</feature>
<keyword evidence="5 14" id="KW-0812">Transmembrane</keyword>
<dbReference type="NCBIfam" id="TIGR02866">
    <property type="entry name" value="CoxB"/>
    <property type="match status" value="1"/>
</dbReference>
<dbReference type="InterPro" id="IPR045187">
    <property type="entry name" value="CcO_II"/>
</dbReference>
<feature type="transmembrane region" description="Helical" evidence="16">
    <location>
        <begin position="32"/>
        <end position="58"/>
    </location>
</feature>
<feature type="transmembrane region" description="Helical" evidence="16">
    <location>
        <begin position="84"/>
        <end position="104"/>
    </location>
</feature>
<proteinExistence type="inferred from homology"/>
<dbReference type="PANTHER" id="PTHR22888">
    <property type="entry name" value="CYTOCHROME C OXIDASE, SUBUNIT II"/>
    <property type="match status" value="1"/>
</dbReference>
<keyword evidence="11 16" id="KW-0472">Membrane</keyword>
<comment type="similarity">
    <text evidence="2 14">Belongs to the cytochrome c oxidase subunit 2 family.</text>
</comment>
<dbReference type="Gene3D" id="1.10.287.90">
    <property type="match status" value="1"/>
</dbReference>
<dbReference type="InterPro" id="IPR008972">
    <property type="entry name" value="Cupredoxin"/>
</dbReference>
<feature type="domain" description="Cytochrome oxidase subunit II copper A binding" evidence="17">
    <location>
        <begin position="116"/>
        <end position="227"/>
    </location>
</feature>
<comment type="function">
    <text evidence="12 15">Subunits I and II form the functional core of the enzyme complex. Electrons originating in cytochrome c are transferred via heme a and Cu(A) to the binuclear center formed by heme a3 and Cu(B).</text>
</comment>
<keyword evidence="20" id="KW-1185">Reference proteome</keyword>
<evidence type="ECO:0000313" key="19">
    <source>
        <dbReference type="EMBL" id="MBP1948909.1"/>
    </source>
</evidence>
<keyword evidence="8 14" id="KW-0249">Electron transport</keyword>
<dbReference type="Proteomes" id="UP001519328">
    <property type="component" value="Unassembled WGS sequence"/>
</dbReference>
<evidence type="ECO:0000259" key="17">
    <source>
        <dbReference type="PROSITE" id="PS50857"/>
    </source>
</evidence>
<keyword evidence="9 16" id="KW-1133">Transmembrane helix</keyword>
<evidence type="ECO:0000256" key="13">
    <source>
        <dbReference type="ARBA" id="ARBA00047816"/>
    </source>
</evidence>
<keyword evidence="6 15" id="KW-0479">Metal-binding</keyword>
<dbReference type="PANTHER" id="PTHR22888:SF18">
    <property type="entry name" value="CYTOCHROME BO(3) UBIQUINOL OXIDASE SUBUNIT 2"/>
    <property type="match status" value="1"/>
</dbReference>
<evidence type="ECO:0000256" key="14">
    <source>
        <dbReference type="RuleBase" id="RU000456"/>
    </source>
</evidence>
<dbReference type="InterPro" id="IPR002429">
    <property type="entry name" value="CcO_II-like_C"/>
</dbReference>
<dbReference type="Gene3D" id="2.60.40.420">
    <property type="entry name" value="Cupredoxins - blue copper proteins"/>
    <property type="match status" value="1"/>
</dbReference>
<accession>A0ABS4HDB0</accession>
<keyword evidence="3 14" id="KW-0813">Transport</keyword>
<evidence type="ECO:0000256" key="16">
    <source>
        <dbReference type="SAM" id="Phobius"/>
    </source>
</evidence>
<dbReference type="Pfam" id="PF00116">
    <property type="entry name" value="COX2"/>
    <property type="match status" value="1"/>
</dbReference>
<evidence type="ECO:0000259" key="18">
    <source>
        <dbReference type="PROSITE" id="PS50999"/>
    </source>
</evidence>
<evidence type="ECO:0000256" key="10">
    <source>
        <dbReference type="ARBA" id="ARBA00023008"/>
    </source>
</evidence>
<organism evidence="19 20">
    <name type="scientific">Virgibacillus litoralis</name>
    <dbReference type="NCBI Taxonomy" id="578221"/>
    <lineage>
        <taxon>Bacteria</taxon>
        <taxon>Bacillati</taxon>
        <taxon>Bacillota</taxon>
        <taxon>Bacilli</taxon>
        <taxon>Bacillales</taxon>
        <taxon>Bacillaceae</taxon>
        <taxon>Virgibacillus</taxon>
    </lineage>
</organism>
<dbReference type="InterPro" id="IPR036257">
    <property type="entry name" value="Cyt_c_oxidase_su2_TM_sf"/>
</dbReference>
<dbReference type="Pfam" id="PF02790">
    <property type="entry name" value="COX2_TM"/>
    <property type="match status" value="1"/>
</dbReference>
<dbReference type="RefSeq" id="WP_209480453.1">
    <property type="nucleotide sequence ID" value="NZ_JAGGKK010000008.1"/>
</dbReference>
<name>A0ABS4HDB0_9BACI</name>
<evidence type="ECO:0000256" key="12">
    <source>
        <dbReference type="ARBA" id="ARBA00024688"/>
    </source>
</evidence>
<dbReference type="SUPFAM" id="SSF81464">
    <property type="entry name" value="Cytochrome c oxidase subunit II-like, transmembrane region"/>
    <property type="match status" value="1"/>
</dbReference>
<evidence type="ECO:0000256" key="4">
    <source>
        <dbReference type="ARBA" id="ARBA00022660"/>
    </source>
</evidence>
<evidence type="ECO:0000313" key="20">
    <source>
        <dbReference type="Proteomes" id="UP001519328"/>
    </source>
</evidence>
<dbReference type="EMBL" id="JAGGKK010000008">
    <property type="protein sequence ID" value="MBP1948909.1"/>
    <property type="molecule type" value="Genomic_DNA"/>
</dbReference>
<dbReference type="EC" id="7.1.1.9" evidence="15"/>
<reference evidence="19 20" key="1">
    <citation type="submission" date="2021-03" db="EMBL/GenBank/DDBJ databases">
        <title>Genomic Encyclopedia of Type Strains, Phase IV (KMG-IV): sequencing the most valuable type-strain genomes for metagenomic binning, comparative biology and taxonomic classification.</title>
        <authorList>
            <person name="Goeker M."/>
        </authorList>
    </citation>
    <scope>NUCLEOTIDE SEQUENCE [LARGE SCALE GENOMIC DNA]</scope>
    <source>
        <strain evidence="19 20">DSM 21085</strain>
    </source>
</reference>
<dbReference type="InterPro" id="IPR011759">
    <property type="entry name" value="Cyt_c_oxidase_su2_TM_dom"/>
</dbReference>
<comment type="catalytic activity">
    <reaction evidence="13 15">
        <text>4 Fe(II)-[cytochrome c] + O2 + 8 H(+)(in) = 4 Fe(III)-[cytochrome c] + 2 H2O + 4 H(+)(out)</text>
        <dbReference type="Rhea" id="RHEA:11436"/>
        <dbReference type="Rhea" id="RHEA-COMP:10350"/>
        <dbReference type="Rhea" id="RHEA-COMP:14399"/>
        <dbReference type="ChEBI" id="CHEBI:15377"/>
        <dbReference type="ChEBI" id="CHEBI:15378"/>
        <dbReference type="ChEBI" id="CHEBI:15379"/>
        <dbReference type="ChEBI" id="CHEBI:29033"/>
        <dbReference type="ChEBI" id="CHEBI:29034"/>
        <dbReference type="EC" id="7.1.1.9"/>
    </reaction>
</comment>
<evidence type="ECO:0000256" key="1">
    <source>
        <dbReference type="ARBA" id="ARBA00004141"/>
    </source>
</evidence>
<dbReference type="InterPro" id="IPR014222">
    <property type="entry name" value="Cyt_c_oxidase_su2"/>
</dbReference>